<dbReference type="AlphaFoldDB" id="I4W0V5"/>
<dbReference type="PATRIC" id="fig|1163408.3.peg.15"/>
<proteinExistence type="predicted"/>
<comment type="caution">
    <text evidence="1">The sequence shown here is derived from an EMBL/GenBank/DDBJ whole genome shotgun (WGS) entry which is preliminary data.</text>
</comment>
<evidence type="ECO:0000313" key="1">
    <source>
        <dbReference type="EMBL" id="EIL93096.1"/>
    </source>
</evidence>
<name>I4W0V5_9GAMM</name>
<evidence type="ECO:0000313" key="2">
    <source>
        <dbReference type="Proteomes" id="UP000004210"/>
    </source>
</evidence>
<keyword evidence="2" id="KW-1185">Reference proteome</keyword>
<gene>
    <name evidence="1" type="ORF">UU9_00070</name>
</gene>
<accession>I4W0V5</accession>
<dbReference type="EMBL" id="AJXU01000001">
    <property type="protein sequence ID" value="EIL93096.1"/>
    <property type="molecule type" value="Genomic_DNA"/>
</dbReference>
<protein>
    <submittedName>
        <fullName evidence="1">Uncharacterized protein</fullName>
    </submittedName>
</protein>
<reference evidence="1 2" key="1">
    <citation type="journal article" date="2012" name="J. Bacteriol.">
        <title>Genome sequences for six rhodanobacter strains, isolated from soils and the terrestrial subsurface, with variable denitrification capabilities.</title>
        <authorList>
            <person name="Kostka J.E."/>
            <person name="Green S.J."/>
            <person name="Rishishwar L."/>
            <person name="Prakash O."/>
            <person name="Katz L.S."/>
            <person name="Marino-Ramirez L."/>
            <person name="Jordan I.K."/>
            <person name="Munk C."/>
            <person name="Ivanova N."/>
            <person name="Mikhailova N."/>
            <person name="Watson D.B."/>
            <person name="Brown S.D."/>
            <person name="Palumbo A.V."/>
            <person name="Brooks S.C."/>
        </authorList>
    </citation>
    <scope>NUCLEOTIDE SEQUENCE [LARGE SCALE GENOMIC DNA]</scope>
    <source>
        <strain evidence="2">Jip2T</strain>
    </source>
</reference>
<sequence length="62" mass="6910">MRLAVRLRKTGVSMKRRADVKDAENRCKEARTKCTVTAIHDVRQPGDWTLDSLATLKAAAAK</sequence>
<organism evidence="1 2">
    <name type="scientific">Rhodanobacter fulvus Jip2</name>
    <dbReference type="NCBI Taxonomy" id="1163408"/>
    <lineage>
        <taxon>Bacteria</taxon>
        <taxon>Pseudomonadati</taxon>
        <taxon>Pseudomonadota</taxon>
        <taxon>Gammaproteobacteria</taxon>
        <taxon>Lysobacterales</taxon>
        <taxon>Rhodanobacteraceae</taxon>
        <taxon>Rhodanobacter</taxon>
    </lineage>
</organism>
<dbReference type="Proteomes" id="UP000004210">
    <property type="component" value="Unassembled WGS sequence"/>
</dbReference>